<dbReference type="AlphaFoldDB" id="A0A2R5F7L6"/>
<dbReference type="PROSITE" id="PS00092">
    <property type="entry name" value="N6_MTASE"/>
    <property type="match status" value="1"/>
</dbReference>
<dbReference type="Pfam" id="PF01555">
    <property type="entry name" value="N6_N4_Mtase"/>
    <property type="match status" value="1"/>
</dbReference>
<dbReference type="InterPro" id="IPR029063">
    <property type="entry name" value="SAM-dependent_MTases_sf"/>
</dbReference>
<dbReference type="GO" id="GO:0003677">
    <property type="term" value="F:DNA binding"/>
    <property type="evidence" value="ECO:0007669"/>
    <property type="project" value="InterPro"/>
</dbReference>
<evidence type="ECO:0000256" key="5">
    <source>
        <dbReference type="ARBA" id="ARBA00022691"/>
    </source>
</evidence>
<dbReference type="InterPro" id="IPR002295">
    <property type="entry name" value="N4/N6-MTase_EcoPI_Mod-like"/>
</dbReference>
<evidence type="ECO:0000256" key="6">
    <source>
        <dbReference type="ARBA" id="ARBA00047942"/>
    </source>
</evidence>
<proteinExistence type="inferred from homology"/>
<accession>A0A2R5F7L6</accession>
<dbReference type="EC" id="2.1.1.72" evidence="2"/>
<comment type="catalytic activity">
    <reaction evidence="6">
        <text>a 2'-deoxyadenosine in DNA + S-adenosyl-L-methionine = an N(6)-methyl-2'-deoxyadenosine in DNA + S-adenosyl-L-homocysteine + H(+)</text>
        <dbReference type="Rhea" id="RHEA:15197"/>
        <dbReference type="Rhea" id="RHEA-COMP:12418"/>
        <dbReference type="Rhea" id="RHEA-COMP:12419"/>
        <dbReference type="ChEBI" id="CHEBI:15378"/>
        <dbReference type="ChEBI" id="CHEBI:57856"/>
        <dbReference type="ChEBI" id="CHEBI:59789"/>
        <dbReference type="ChEBI" id="CHEBI:90615"/>
        <dbReference type="ChEBI" id="CHEBI:90616"/>
        <dbReference type="EC" id="2.1.1.72"/>
    </reaction>
</comment>
<keyword evidence="5" id="KW-0949">S-adenosyl-L-methionine</keyword>
<keyword evidence="9" id="KW-1185">Reference proteome</keyword>
<dbReference type="Proteomes" id="UP000245081">
    <property type="component" value="Unassembled WGS sequence"/>
</dbReference>
<evidence type="ECO:0000256" key="4">
    <source>
        <dbReference type="ARBA" id="ARBA00022679"/>
    </source>
</evidence>
<evidence type="ECO:0000313" key="8">
    <source>
        <dbReference type="EMBL" id="GBG14232.1"/>
    </source>
</evidence>
<protein>
    <recommendedName>
        <fullName evidence="2">site-specific DNA-methyltransferase (adenine-specific)</fullName>
        <ecNumber evidence="2">2.1.1.72</ecNumber>
    </recommendedName>
</protein>
<dbReference type="PIRSF" id="PIRSF015855">
    <property type="entry name" value="TypeIII_Mtase_mKpnI"/>
    <property type="match status" value="1"/>
</dbReference>
<evidence type="ECO:0000256" key="3">
    <source>
        <dbReference type="ARBA" id="ARBA00022603"/>
    </source>
</evidence>
<dbReference type="PRINTS" id="PR00506">
    <property type="entry name" value="D21N6MTFRASE"/>
</dbReference>
<dbReference type="OrthoDB" id="9816288at2"/>
<dbReference type="InterPro" id="IPR002941">
    <property type="entry name" value="DNA_methylase_N4/N6"/>
</dbReference>
<dbReference type="Gene3D" id="3.40.50.150">
    <property type="entry name" value="Vaccinia Virus protein VP39"/>
    <property type="match status" value="1"/>
</dbReference>
<comment type="similarity">
    <text evidence="1">Belongs to the N(4)/N(6)-methyltransferase family.</text>
</comment>
<dbReference type="GO" id="GO:0032259">
    <property type="term" value="P:methylation"/>
    <property type="evidence" value="ECO:0007669"/>
    <property type="project" value="UniProtKB-KW"/>
</dbReference>
<evidence type="ECO:0000259" key="7">
    <source>
        <dbReference type="Pfam" id="PF01555"/>
    </source>
</evidence>
<dbReference type="GO" id="GO:0008170">
    <property type="term" value="F:N-methyltransferase activity"/>
    <property type="evidence" value="ECO:0007669"/>
    <property type="project" value="InterPro"/>
</dbReference>
<name>A0A2R5F7L6_9PROT</name>
<keyword evidence="3 8" id="KW-0489">Methyltransferase</keyword>
<evidence type="ECO:0000313" key="9">
    <source>
        <dbReference type="Proteomes" id="UP000245081"/>
    </source>
</evidence>
<sequence length="624" mass="70852">MEILTHQDPETQSADIVAGNIAQIKALFPELITESADGTTVNIDILKQLVGDKTVTDVEEKYGLNWHGKRRARQLALTPSTGTLRPSPEDSVDWDTTQNLMIEGDNLEVLKLLQKSYAGKVKLIYIDPPYNTGKDFVYPDNFQDNIKNYLELTGQIEGGQKISSNTEASGRFHTDWLNMMYPRLKLARNLLRDDGVIFISIDDNEDSNLRKLCDEIFGEENFIAQLVWKKKYTGGQHAKFYADFHEYILVYAKFADAIGDFGIARTDEESEKFIESDEFEKVRGKYYTRPLKSNLEERKTLIYPITMPDGNVLTTQWLVSKERFEREFAEKRIVFRQKNNGEWQVYKKYYQLDGGGKTKPPSLIDRFPNTEAKSELKELFDVQEGRDNVFYTVKPIKLIRHLLEPFLGSDDICLDFFAGSGTTGQVIYEMNSSDKGKRRFILVQLPEPLDNNLNTIAELTKERLRRATTKIKSENPGWNGDLGFRIFKLDSSNIRSWEADRENLANSLFDATEHLKSDRTEQDILFELLLKLGLDLTVPMETKVIAGMNVYSIGAGALIVCLVDKIASSDVEALSTGIVAWHVELSPVVDTQLVFRDSAFADDAAKANCTAILQQHGLVNVRSL</sequence>
<dbReference type="EMBL" id="BDOQ01000006">
    <property type="protein sequence ID" value="GBG14232.1"/>
    <property type="molecule type" value="Genomic_DNA"/>
</dbReference>
<evidence type="ECO:0000256" key="2">
    <source>
        <dbReference type="ARBA" id="ARBA00011900"/>
    </source>
</evidence>
<evidence type="ECO:0000256" key="1">
    <source>
        <dbReference type="ARBA" id="ARBA00006594"/>
    </source>
</evidence>
<feature type="domain" description="DNA methylase N-4/N-6" evidence="7">
    <location>
        <begin position="121"/>
        <end position="431"/>
    </location>
</feature>
<dbReference type="InterPro" id="IPR002052">
    <property type="entry name" value="DNA_methylase_N6_adenine_CS"/>
</dbReference>
<dbReference type="RefSeq" id="WP_109015422.1">
    <property type="nucleotide sequence ID" value="NZ_BDOQ01000006.1"/>
</dbReference>
<keyword evidence="4 8" id="KW-0808">Transferase</keyword>
<comment type="caution">
    <text evidence="8">The sequence shown here is derived from an EMBL/GenBank/DDBJ whole genome shotgun (WGS) entry which is preliminary data.</text>
</comment>
<organism evidence="8 9">
    <name type="scientific">Novimethylophilus kurashikiensis</name>
    <dbReference type="NCBI Taxonomy" id="1825523"/>
    <lineage>
        <taxon>Bacteria</taxon>
        <taxon>Pseudomonadati</taxon>
        <taxon>Pseudomonadota</taxon>
        <taxon>Betaproteobacteria</taxon>
        <taxon>Nitrosomonadales</taxon>
        <taxon>Methylophilaceae</taxon>
        <taxon>Novimethylophilus</taxon>
    </lineage>
</organism>
<gene>
    <name evidence="8" type="primary">mod</name>
    <name evidence="8" type="ORF">NMK_1797</name>
</gene>
<dbReference type="GO" id="GO:0009007">
    <property type="term" value="F:site-specific DNA-methyltransferase (adenine-specific) activity"/>
    <property type="evidence" value="ECO:0007669"/>
    <property type="project" value="UniProtKB-EC"/>
</dbReference>
<reference evidence="8 9" key="1">
    <citation type="journal article" date="2018" name="Environ. Microbiol.">
        <title>Isolation and genomic characterization of Novimethylophilus kurashikiensis gen. nov. sp. nov., a new lanthanide-dependent methylotrophic species of Methylophilaceae.</title>
        <authorList>
            <person name="Lv H."/>
            <person name="Sahin N."/>
            <person name="Tani A."/>
        </authorList>
    </citation>
    <scope>NUCLEOTIDE SEQUENCE [LARGE SCALE GENOMIC DNA]</scope>
    <source>
        <strain evidence="8 9">La2-4</strain>
    </source>
</reference>
<dbReference type="SUPFAM" id="SSF53335">
    <property type="entry name" value="S-adenosyl-L-methionine-dependent methyltransferases"/>
    <property type="match status" value="1"/>
</dbReference>